<reference evidence="7 8" key="1">
    <citation type="journal article" date="2019" name="Emerg. Microbes Infect.">
        <title>Comprehensive subspecies identification of 175 nontuberculous mycobacteria species based on 7547 genomic profiles.</title>
        <authorList>
            <person name="Matsumoto Y."/>
            <person name="Kinjo T."/>
            <person name="Motooka D."/>
            <person name="Nabeya D."/>
            <person name="Jung N."/>
            <person name="Uechi K."/>
            <person name="Horii T."/>
            <person name="Iida T."/>
            <person name="Fujita J."/>
            <person name="Nakamura S."/>
        </authorList>
    </citation>
    <scope>NUCLEOTIDE SEQUENCE [LARGE SCALE GENOMIC DNA]</scope>
    <source>
        <strain evidence="7 8">JCM 30395</strain>
    </source>
</reference>
<dbReference type="Pfam" id="PF04545">
    <property type="entry name" value="Sigma70_r4"/>
    <property type="match status" value="1"/>
</dbReference>
<feature type="domain" description="RNA polymerase sigma-70 region 4" evidence="6">
    <location>
        <begin position="205"/>
        <end position="253"/>
    </location>
</feature>
<keyword evidence="3" id="KW-0238">DNA-binding</keyword>
<dbReference type="Gene3D" id="1.10.10.10">
    <property type="entry name" value="Winged helix-like DNA-binding domain superfamily/Winged helix DNA-binding domain"/>
    <property type="match status" value="2"/>
</dbReference>
<dbReference type="Pfam" id="PF04542">
    <property type="entry name" value="Sigma70_r2"/>
    <property type="match status" value="1"/>
</dbReference>
<dbReference type="SUPFAM" id="SSF88946">
    <property type="entry name" value="Sigma2 domain of RNA polymerase sigma factors"/>
    <property type="match status" value="1"/>
</dbReference>
<gene>
    <name evidence="7" type="primary">sigF_1</name>
    <name evidence="7" type="ORF">MSAR_03000</name>
</gene>
<dbReference type="RefSeq" id="WP_163694509.1">
    <property type="nucleotide sequence ID" value="NZ_AP022595.1"/>
</dbReference>
<dbReference type="InterPro" id="IPR007630">
    <property type="entry name" value="RNA_pol_sigma70_r4"/>
</dbReference>
<keyword evidence="2" id="KW-0731">Sigma factor</keyword>
<evidence type="ECO:0000256" key="2">
    <source>
        <dbReference type="ARBA" id="ARBA00023082"/>
    </source>
</evidence>
<dbReference type="GO" id="GO:0003677">
    <property type="term" value="F:DNA binding"/>
    <property type="evidence" value="ECO:0007669"/>
    <property type="project" value="UniProtKB-KW"/>
</dbReference>
<dbReference type="CDD" id="cd06171">
    <property type="entry name" value="Sigma70_r4"/>
    <property type="match status" value="1"/>
</dbReference>
<dbReference type="PRINTS" id="PR00046">
    <property type="entry name" value="SIGMA70FCT"/>
</dbReference>
<evidence type="ECO:0000256" key="4">
    <source>
        <dbReference type="ARBA" id="ARBA00023163"/>
    </source>
</evidence>
<evidence type="ECO:0000256" key="1">
    <source>
        <dbReference type="ARBA" id="ARBA00023015"/>
    </source>
</evidence>
<organism evidence="7 8">
    <name type="scientific">Mycolicibacterium sarraceniae</name>
    <dbReference type="NCBI Taxonomy" id="1534348"/>
    <lineage>
        <taxon>Bacteria</taxon>
        <taxon>Bacillati</taxon>
        <taxon>Actinomycetota</taxon>
        <taxon>Actinomycetes</taxon>
        <taxon>Mycobacteriales</taxon>
        <taxon>Mycobacteriaceae</taxon>
        <taxon>Mycolicibacterium</taxon>
    </lineage>
</organism>
<keyword evidence="4" id="KW-0804">Transcription</keyword>
<dbReference type="NCBIfam" id="NF005514">
    <property type="entry name" value="PRK07122.1"/>
    <property type="match status" value="1"/>
</dbReference>
<dbReference type="PANTHER" id="PTHR30385">
    <property type="entry name" value="SIGMA FACTOR F FLAGELLAR"/>
    <property type="match status" value="1"/>
</dbReference>
<evidence type="ECO:0000256" key="3">
    <source>
        <dbReference type="ARBA" id="ARBA00023125"/>
    </source>
</evidence>
<dbReference type="InterPro" id="IPR000943">
    <property type="entry name" value="RNA_pol_sigma70"/>
</dbReference>
<evidence type="ECO:0000259" key="6">
    <source>
        <dbReference type="Pfam" id="PF04545"/>
    </source>
</evidence>
<dbReference type="InterPro" id="IPR013324">
    <property type="entry name" value="RNA_pol_sigma_r3/r4-like"/>
</dbReference>
<dbReference type="GO" id="GO:0006352">
    <property type="term" value="P:DNA-templated transcription initiation"/>
    <property type="evidence" value="ECO:0007669"/>
    <property type="project" value="InterPro"/>
</dbReference>
<dbReference type="EMBL" id="AP022595">
    <property type="protein sequence ID" value="BBY57164.1"/>
    <property type="molecule type" value="Genomic_DNA"/>
</dbReference>
<sequence length="264" mass="28835">MPASGAANSDYSEVTQMFRSLKLLDEGSPAFRRLRDSIIERSLPLADHIARRYGGRGEPFDDLVQAARVGLVNSVNRFDVETGSEFLSFAVPTMMGEVRRHFRDYGWAVKVPRGIKEIQPQMIRARSDLSQRLNRAPTATEIAAHLGVDRELIIQATIGGGNYATVSTDAPVGAGEGPRVIADTFGEVDPNLDKVLNVETVRPLIAALPARQRVILTLRFFDNLTQTQIAERVGCSQMHVSRLLAKALKSLRASAEGPELAATA</sequence>
<dbReference type="PANTHER" id="PTHR30385:SF4">
    <property type="entry name" value="RNA POLYMERASE SIGMA-E FACTOR"/>
    <property type="match status" value="1"/>
</dbReference>
<evidence type="ECO:0000313" key="8">
    <source>
        <dbReference type="Proteomes" id="UP000466445"/>
    </source>
</evidence>
<dbReference type="InterPro" id="IPR014322">
    <property type="entry name" value="RNA_pol_sigma-B/F/G"/>
</dbReference>
<dbReference type="InterPro" id="IPR013325">
    <property type="entry name" value="RNA_pol_sigma_r2"/>
</dbReference>
<dbReference type="InterPro" id="IPR007627">
    <property type="entry name" value="RNA_pol_sigma70_r2"/>
</dbReference>
<dbReference type="KEGG" id="msar:MSAR_03000"/>
<dbReference type="AlphaFoldDB" id="A0A7I7SJM6"/>
<dbReference type="NCBIfam" id="TIGR02937">
    <property type="entry name" value="sigma70-ECF"/>
    <property type="match status" value="1"/>
</dbReference>
<dbReference type="Gene3D" id="1.20.120.1810">
    <property type="match status" value="1"/>
</dbReference>
<dbReference type="NCBIfam" id="TIGR02980">
    <property type="entry name" value="SigBFG"/>
    <property type="match status" value="1"/>
</dbReference>
<evidence type="ECO:0000313" key="7">
    <source>
        <dbReference type="EMBL" id="BBY57164.1"/>
    </source>
</evidence>
<accession>A0A7I7SJM6</accession>
<dbReference type="InterPro" id="IPR014284">
    <property type="entry name" value="RNA_pol_sigma-70_dom"/>
</dbReference>
<dbReference type="Proteomes" id="UP000466445">
    <property type="component" value="Chromosome"/>
</dbReference>
<dbReference type="SUPFAM" id="SSF88659">
    <property type="entry name" value="Sigma3 and sigma4 domains of RNA polymerase sigma factors"/>
    <property type="match status" value="2"/>
</dbReference>
<keyword evidence="1" id="KW-0805">Transcription regulation</keyword>
<feature type="domain" description="RNA polymerase sigma-70 region 2" evidence="5">
    <location>
        <begin position="39"/>
        <end position="107"/>
    </location>
</feature>
<protein>
    <submittedName>
        <fullName evidence="7">RNA polymerase sigma factor SigF</fullName>
    </submittedName>
</protein>
<dbReference type="GO" id="GO:0016987">
    <property type="term" value="F:sigma factor activity"/>
    <property type="evidence" value="ECO:0007669"/>
    <property type="project" value="UniProtKB-KW"/>
</dbReference>
<name>A0A7I7SJM6_9MYCO</name>
<dbReference type="InterPro" id="IPR036388">
    <property type="entry name" value="WH-like_DNA-bd_sf"/>
</dbReference>
<evidence type="ECO:0000259" key="5">
    <source>
        <dbReference type="Pfam" id="PF04542"/>
    </source>
</evidence>
<keyword evidence="8" id="KW-1185">Reference proteome</keyword>
<proteinExistence type="predicted"/>